<dbReference type="SUPFAM" id="SSF46689">
    <property type="entry name" value="Homeodomain-like"/>
    <property type="match status" value="1"/>
</dbReference>
<reference evidence="5" key="1">
    <citation type="submission" date="2021-04" db="EMBL/GenBank/DDBJ databases">
        <title>Luteolibacter sp. 32A isolated from the skin of an Anderson's salamander (Ambystoma andersonii).</title>
        <authorList>
            <person name="Spergser J."/>
            <person name="Busse H.-J."/>
        </authorList>
    </citation>
    <scope>NUCLEOTIDE SEQUENCE</scope>
    <source>
        <strain evidence="5">32A</strain>
    </source>
</reference>
<organism evidence="5 6">
    <name type="scientific">Luteolibacter ambystomatis</name>
    <dbReference type="NCBI Taxonomy" id="2824561"/>
    <lineage>
        <taxon>Bacteria</taxon>
        <taxon>Pseudomonadati</taxon>
        <taxon>Verrucomicrobiota</taxon>
        <taxon>Verrucomicrobiia</taxon>
        <taxon>Verrucomicrobiales</taxon>
        <taxon>Verrucomicrobiaceae</taxon>
        <taxon>Luteolibacter</taxon>
    </lineage>
</organism>
<evidence type="ECO:0000256" key="1">
    <source>
        <dbReference type="ARBA" id="ARBA00023015"/>
    </source>
</evidence>
<dbReference type="Pfam" id="PF12833">
    <property type="entry name" value="HTH_18"/>
    <property type="match status" value="1"/>
</dbReference>
<evidence type="ECO:0000256" key="3">
    <source>
        <dbReference type="ARBA" id="ARBA00023163"/>
    </source>
</evidence>
<accession>A0A975J1M0</accession>
<evidence type="ECO:0000313" key="5">
    <source>
        <dbReference type="EMBL" id="QUE52309.1"/>
    </source>
</evidence>
<proteinExistence type="predicted"/>
<dbReference type="PANTHER" id="PTHR47894:SF1">
    <property type="entry name" value="HTH-TYPE TRANSCRIPTIONAL REGULATOR VQSM"/>
    <property type="match status" value="1"/>
</dbReference>
<dbReference type="PANTHER" id="PTHR47894">
    <property type="entry name" value="HTH-TYPE TRANSCRIPTIONAL REGULATOR GADX"/>
    <property type="match status" value="1"/>
</dbReference>
<keyword evidence="3" id="KW-0804">Transcription</keyword>
<dbReference type="Pfam" id="PF12625">
    <property type="entry name" value="Arabinose_bd"/>
    <property type="match status" value="1"/>
</dbReference>
<dbReference type="GO" id="GO:0000976">
    <property type="term" value="F:transcription cis-regulatory region binding"/>
    <property type="evidence" value="ECO:0007669"/>
    <property type="project" value="TreeGrafter"/>
</dbReference>
<gene>
    <name evidence="5" type="ORF">KBB96_05305</name>
</gene>
<name>A0A975J1M0_9BACT</name>
<dbReference type="RefSeq" id="WP_211633153.1">
    <property type="nucleotide sequence ID" value="NZ_CP073100.1"/>
</dbReference>
<dbReference type="InterPro" id="IPR032687">
    <property type="entry name" value="AraC-type_N"/>
</dbReference>
<dbReference type="GO" id="GO:0005829">
    <property type="term" value="C:cytosol"/>
    <property type="evidence" value="ECO:0007669"/>
    <property type="project" value="TreeGrafter"/>
</dbReference>
<keyword evidence="6" id="KW-1185">Reference proteome</keyword>
<dbReference type="Gene3D" id="1.10.10.60">
    <property type="entry name" value="Homeodomain-like"/>
    <property type="match status" value="1"/>
</dbReference>
<evidence type="ECO:0000313" key="6">
    <source>
        <dbReference type="Proteomes" id="UP000676169"/>
    </source>
</evidence>
<dbReference type="SMART" id="SM00342">
    <property type="entry name" value="HTH_ARAC"/>
    <property type="match status" value="1"/>
</dbReference>
<dbReference type="EMBL" id="CP073100">
    <property type="protein sequence ID" value="QUE52309.1"/>
    <property type="molecule type" value="Genomic_DNA"/>
</dbReference>
<feature type="domain" description="HTH araC/xylS-type" evidence="4">
    <location>
        <begin position="230"/>
        <end position="328"/>
    </location>
</feature>
<keyword evidence="2" id="KW-0238">DNA-binding</keyword>
<dbReference type="InterPro" id="IPR009057">
    <property type="entry name" value="Homeodomain-like_sf"/>
</dbReference>
<sequence length="336" mass="38185">MNNRFRIPGLLAERLVEHGLSLPSLLRLAGLPPGFFQQEKIHATTSELFALWRSIGELSTDPAIGLKLGSEPRFERYQPTAIAAVCSRNFGDSLQRVARYKQLTCPEEIRVVIDGPEASVDFTYLQAEESEPDVLVDLVLAWILSIGHRGTDGQIAPVRLELTRPLHQRELLESHFGCRVRFKAPRNAIVFRTSDLSRPFLTHNADLLEAIGAQLENELQQRDAGSDVSEQVKRTLKRSLAGKRPTLQDVAQELGMSPRTLQRRLTDAEATFQRLVEDTRRELAHHYLTRSTIELNETAFLLGYEDSNSFFRAFQEWEGTTPGEWRARHRTGMVFR</sequence>
<evidence type="ECO:0000259" key="4">
    <source>
        <dbReference type="PROSITE" id="PS01124"/>
    </source>
</evidence>
<dbReference type="KEGG" id="lamb:KBB96_05305"/>
<protein>
    <submittedName>
        <fullName evidence="5">AraC family transcriptional regulator ligand-binding domain-containing protein</fullName>
    </submittedName>
</protein>
<dbReference type="Proteomes" id="UP000676169">
    <property type="component" value="Chromosome"/>
</dbReference>
<dbReference type="PROSITE" id="PS01124">
    <property type="entry name" value="HTH_ARAC_FAMILY_2"/>
    <property type="match status" value="1"/>
</dbReference>
<dbReference type="GO" id="GO:0003700">
    <property type="term" value="F:DNA-binding transcription factor activity"/>
    <property type="evidence" value="ECO:0007669"/>
    <property type="project" value="InterPro"/>
</dbReference>
<evidence type="ECO:0000256" key="2">
    <source>
        <dbReference type="ARBA" id="ARBA00023125"/>
    </source>
</evidence>
<keyword evidence="1" id="KW-0805">Transcription regulation</keyword>
<dbReference type="AlphaFoldDB" id="A0A975J1M0"/>
<dbReference type="InterPro" id="IPR018060">
    <property type="entry name" value="HTH_AraC"/>
</dbReference>